<comment type="caution">
    <text evidence="1">The sequence shown here is derived from an EMBL/GenBank/DDBJ whole genome shotgun (WGS) entry which is preliminary data.</text>
</comment>
<protein>
    <submittedName>
        <fullName evidence="1">Uncharacterized protein DUF4279</fullName>
    </submittedName>
</protein>
<accession>A0A438MC52</accession>
<keyword evidence="2" id="KW-1185">Reference proteome</keyword>
<dbReference type="OrthoDB" id="4164081at2"/>
<dbReference type="EMBL" id="SAUN01000001">
    <property type="protein sequence ID" value="RVX43322.1"/>
    <property type="molecule type" value="Genomic_DNA"/>
</dbReference>
<dbReference type="Proteomes" id="UP000284824">
    <property type="component" value="Unassembled WGS sequence"/>
</dbReference>
<dbReference type="RefSeq" id="WP_127935270.1">
    <property type="nucleotide sequence ID" value="NZ_SAUN01000001.1"/>
</dbReference>
<dbReference type="AlphaFoldDB" id="A0A438MC52"/>
<reference evidence="1 2" key="1">
    <citation type="submission" date="2019-01" db="EMBL/GenBank/DDBJ databases">
        <title>Sequencing the genomes of 1000 actinobacteria strains.</title>
        <authorList>
            <person name="Klenk H.-P."/>
        </authorList>
    </citation>
    <scope>NUCLEOTIDE SEQUENCE [LARGE SCALE GENOMIC DNA]</scope>
    <source>
        <strain evidence="1 2">DSM 43925</strain>
    </source>
</reference>
<dbReference type="Pfam" id="PF14106">
    <property type="entry name" value="DUF4279"/>
    <property type="match status" value="1"/>
</dbReference>
<proteinExistence type="predicted"/>
<evidence type="ECO:0000313" key="2">
    <source>
        <dbReference type="Proteomes" id="UP000284824"/>
    </source>
</evidence>
<name>A0A438MC52_9ACTN</name>
<evidence type="ECO:0000313" key="1">
    <source>
        <dbReference type="EMBL" id="RVX43322.1"/>
    </source>
</evidence>
<organism evidence="1 2">
    <name type="scientific">Nonomuraea polychroma</name>
    <dbReference type="NCBI Taxonomy" id="46176"/>
    <lineage>
        <taxon>Bacteria</taxon>
        <taxon>Bacillati</taxon>
        <taxon>Actinomycetota</taxon>
        <taxon>Actinomycetes</taxon>
        <taxon>Streptosporangiales</taxon>
        <taxon>Streptosporangiaceae</taxon>
        <taxon>Nonomuraea</taxon>
    </lineage>
</organism>
<sequence length="155" mass="17411">MRVRQYVYFVMRSDILTAEEMSARIGLDPDEVMVQGSRSMQPLRPAVHAWKVACRDPGLTVNEMISRVVDRLEPFSEAIGGLVEELNRGHSGSCAVLQVVRYFDDEEGEVEDLRSPDPALEKIPGQHQLLGWHLDGRVVRFLVSTGAELDVDEYG</sequence>
<gene>
    <name evidence="1" type="ORF">EDD27_6000</name>
</gene>
<dbReference type="InterPro" id="IPR025459">
    <property type="entry name" value="DUF4279"/>
</dbReference>